<protein>
    <submittedName>
        <fullName evidence="2">Uncharacterized protein</fullName>
    </submittedName>
</protein>
<dbReference type="Proteomes" id="UP000234323">
    <property type="component" value="Unassembled WGS sequence"/>
</dbReference>
<evidence type="ECO:0000256" key="1">
    <source>
        <dbReference type="SAM" id="MobiDB-lite"/>
    </source>
</evidence>
<reference evidence="2 3" key="1">
    <citation type="submission" date="2015-10" db="EMBL/GenBank/DDBJ databases">
        <title>Genome analyses suggest a sexual origin of heterokaryosis in a supposedly ancient asexual fungus.</title>
        <authorList>
            <person name="Ropars J."/>
            <person name="Sedzielewska K."/>
            <person name="Noel J."/>
            <person name="Charron P."/>
            <person name="Farinelli L."/>
            <person name="Marton T."/>
            <person name="Kruger M."/>
            <person name="Pelin A."/>
            <person name="Brachmann A."/>
            <person name="Corradi N."/>
        </authorList>
    </citation>
    <scope>NUCLEOTIDE SEQUENCE [LARGE SCALE GENOMIC DNA]</scope>
    <source>
        <strain evidence="2 3">A4</strain>
    </source>
</reference>
<name>A0A2I1HIB0_9GLOM</name>
<sequence>MACFGKNLVFLAYFKDKDQLDAARALDKGADDTWIIHGKGLGNRLVEISKGDSRSDLVSTTPRDNGKVTPATKKKQ</sequence>
<keyword evidence="3" id="KW-1185">Reference proteome</keyword>
<proteinExistence type="predicted"/>
<accession>A0A2I1HIB0</accession>
<dbReference type="VEuPathDB" id="FungiDB:RhiirA1_394416"/>
<feature type="region of interest" description="Disordered" evidence="1">
    <location>
        <begin position="51"/>
        <end position="76"/>
    </location>
</feature>
<gene>
    <name evidence="2" type="ORF">RhiirA4_412175</name>
</gene>
<comment type="caution">
    <text evidence="2">The sequence shown here is derived from an EMBL/GenBank/DDBJ whole genome shotgun (WGS) entry which is preliminary data.</text>
</comment>
<evidence type="ECO:0000313" key="3">
    <source>
        <dbReference type="Proteomes" id="UP000234323"/>
    </source>
</evidence>
<dbReference type="AlphaFoldDB" id="A0A2I1HIB0"/>
<dbReference type="EMBL" id="LLXI01003096">
    <property type="protein sequence ID" value="PKY58612.1"/>
    <property type="molecule type" value="Genomic_DNA"/>
</dbReference>
<dbReference type="VEuPathDB" id="FungiDB:FUN_000101"/>
<organism evidence="2 3">
    <name type="scientific">Rhizophagus irregularis</name>
    <dbReference type="NCBI Taxonomy" id="588596"/>
    <lineage>
        <taxon>Eukaryota</taxon>
        <taxon>Fungi</taxon>
        <taxon>Fungi incertae sedis</taxon>
        <taxon>Mucoromycota</taxon>
        <taxon>Glomeromycotina</taxon>
        <taxon>Glomeromycetes</taxon>
        <taxon>Glomerales</taxon>
        <taxon>Glomeraceae</taxon>
        <taxon>Rhizophagus</taxon>
    </lineage>
</organism>
<evidence type="ECO:0000313" key="2">
    <source>
        <dbReference type="EMBL" id="PKY58612.1"/>
    </source>
</evidence>
<feature type="non-terminal residue" evidence="2">
    <location>
        <position position="76"/>
    </location>
</feature>